<evidence type="ECO:0000313" key="2">
    <source>
        <dbReference type="Proteomes" id="UP001281147"/>
    </source>
</evidence>
<gene>
    <name evidence="1" type="ORF">LTR37_008765</name>
</gene>
<comment type="caution">
    <text evidence="1">The sequence shown here is derived from an EMBL/GenBank/DDBJ whole genome shotgun (WGS) entry which is preliminary data.</text>
</comment>
<dbReference type="Proteomes" id="UP001281147">
    <property type="component" value="Unassembled WGS sequence"/>
</dbReference>
<name>A0ACC3NBK6_9PEZI</name>
<evidence type="ECO:0000313" key="1">
    <source>
        <dbReference type="EMBL" id="KAK3713080.1"/>
    </source>
</evidence>
<protein>
    <submittedName>
        <fullName evidence="1">Uncharacterized protein</fullName>
    </submittedName>
</protein>
<keyword evidence="2" id="KW-1185">Reference proteome</keyword>
<reference evidence="1" key="1">
    <citation type="submission" date="2023-07" db="EMBL/GenBank/DDBJ databases">
        <title>Black Yeasts Isolated from many extreme environments.</title>
        <authorList>
            <person name="Coleine C."/>
            <person name="Stajich J.E."/>
            <person name="Selbmann L."/>
        </authorList>
    </citation>
    <scope>NUCLEOTIDE SEQUENCE</scope>
    <source>
        <strain evidence="1">CCFEE 5714</strain>
    </source>
</reference>
<dbReference type="EMBL" id="JAUTXU010000065">
    <property type="protein sequence ID" value="KAK3713080.1"/>
    <property type="molecule type" value="Genomic_DNA"/>
</dbReference>
<proteinExistence type="predicted"/>
<sequence length="434" mass="49177">MDDPAQVYGEEGNTSIMECTTVDEGVSDDEVVVRPYITFDTEEPDDYTDGLPRMVDANDGVKNCVALLMTLTLSDAIKRAIKAQRGYAKAEAKAERELDETHSLERKLRSEISNHDYRLCMIEEDPTTSDAEQKEALEQVLAVLKLMMENCKVNRLSIDAQLRTNATFWRAKQAKVNEWLEDAFVEAQLLESEAEEPDVPVKEVDLQHEYQEFCAQLQESGGHGIFPVAPLDTRREHLEVAPLSPEEQAKADLHKVCWDAQQRLQSAQAHFDNRERDRQEELQIYLEGQRRGTTTICATQEDFDLLWLKREQELTHKLVEAEEKYKEARTAAIDAGVDLGEDHQESVSVDDADDGYQLSFEQEQNVPRPSPKVNDWLEKVSGPASPSFNDRVEQAEDLEVDDLVTGDSVSVIAEGTAEGTKRTRIDKWRQVCGF</sequence>
<accession>A0ACC3NBK6</accession>
<organism evidence="1 2">
    <name type="scientific">Vermiconidia calcicola</name>
    <dbReference type="NCBI Taxonomy" id="1690605"/>
    <lineage>
        <taxon>Eukaryota</taxon>
        <taxon>Fungi</taxon>
        <taxon>Dikarya</taxon>
        <taxon>Ascomycota</taxon>
        <taxon>Pezizomycotina</taxon>
        <taxon>Dothideomycetes</taxon>
        <taxon>Dothideomycetidae</taxon>
        <taxon>Mycosphaerellales</taxon>
        <taxon>Extremaceae</taxon>
        <taxon>Vermiconidia</taxon>
    </lineage>
</organism>